<dbReference type="Proteomes" id="UP001280581">
    <property type="component" value="Unassembled WGS sequence"/>
</dbReference>
<gene>
    <name evidence="2" type="ORF">GRF29_44g509124</name>
</gene>
<evidence type="ECO:0000313" key="3">
    <source>
        <dbReference type="Proteomes" id="UP001280581"/>
    </source>
</evidence>
<comment type="caution">
    <text evidence="2">The sequence shown here is derived from an EMBL/GenBank/DDBJ whole genome shotgun (WGS) entry which is preliminary data.</text>
</comment>
<evidence type="ECO:0000313" key="2">
    <source>
        <dbReference type="EMBL" id="KAK3209740.1"/>
    </source>
</evidence>
<accession>A0AAN6M0Q6</accession>
<feature type="region of interest" description="Disordered" evidence="1">
    <location>
        <begin position="401"/>
        <end position="427"/>
    </location>
</feature>
<reference evidence="2 3" key="1">
    <citation type="submission" date="2021-02" db="EMBL/GenBank/DDBJ databases">
        <title>Genome assembly of Pseudopithomyces chartarum.</title>
        <authorList>
            <person name="Jauregui R."/>
            <person name="Singh J."/>
            <person name="Voisey C."/>
        </authorList>
    </citation>
    <scope>NUCLEOTIDE SEQUENCE [LARGE SCALE GENOMIC DNA]</scope>
    <source>
        <strain evidence="2 3">AGR01</strain>
    </source>
</reference>
<sequence>MTSGKCAPFWNSQQLQRWDQATSPSSIALMATFRDRLNIRNFYLGVIEQLIQSHIAVFWIIQPKDSDEPKHDIFEVVKSLVAQSLSKVPAQHTDVGFASRVRAFNSATTVAEYTSLLAEILSGYQLAYVIVDVNSIASDMTEDTREILWKVSEMLRERSQKTVLKVMFSFDESNNSTHQILHHFNIIAIKIMRRSLHHPTIDLIHHTTPLLNIPRPHPQRSLLIHPLRNIRILTPPQKHHLRPLRHLPKRPPQPLLRKIRTKIIIISPHRQQTMRPIRRTRTFKHLQNPIPLLRQNNIPIPPLHHLPRQPDSLLQTPRQLFIPLNNRIPPLPIAHPRLQNPPLNPPSILPLPNKILHNILTPRRVSHNHYLPPRPLGSEIRNAFPQLGRVPGETTCAPAVEGRGEEDFGEGPGGGEGCGESGRVADA</sequence>
<name>A0AAN6M0Q6_9PLEO</name>
<protein>
    <submittedName>
        <fullName evidence="2">Uncharacterized protein</fullName>
    </submittedName>
</protein>
<dbReference type="EMBL" id="WVTA01000005">
    <property type="protein sequence ID" value="KAK3209740.1"/>
    <property type="molecule type" value="Genomic_DNA"/>
</dbReference>
<proteinExistence type="predicted"/>
<organism evidence="2 3">
    <name type="scientific">Pseudopithomyces chartarum</name>
    <dbReference type="NCBI Taxonomy" id="1892770"/>
    <lineage>
        <taxon>Eukaryota</taxon>
        <taxon>Fungi</taxon>
        <taxon>Dikarya</taxon>
        <taxon>Ascomycota</taxon>
        <taxon>Pezizomycotina</taxon>
        <taxon>Dothideomycetes</taxon>
        <taxon>Pleosporomycetidae</taxon>
        <taxon>Pleosporales</taxon>
        <taxon>Massarineae</taxon>
        <taxon>Didymosphaeriaceae</taxon>
        <taxon>Pseudopithomyces</taxon>
    </lineage>
</organism>
<dbReference type="AlphaFoldDB" id="A0AAN6M0Q6"/>
<feature type="compositionally biased region" description="Gly residues" evidence="1">
    <location>
        <begin position="410"/>
        <end position="420"/>
    </location>
</feature>
<evidence type="ECO:0000256" key="1">
    <source>
        <dbReference type="SAM" id="MobiDB-lite"/>
    </source>
</evidence>
<keyword evidence="3" id="KW-1185">Reference proteome</keyword>